<evidence type="ECO:0000256" key="1">
    <source>
        <dbReference type="SAM" id="SignalP"/>
    </source>
</evidence>
<dbReference type="STRING" id="1230097.A0A423XJ33"/>
<feature type="chain" id="PRO_5018986761" description="AA1-like domain-containing protein" evidence="1">
    <location>
        <begin position="21"/>
        <end position="123"/>
    </location>
</feature>
<reference evidence="2 3" key="1">
    <citation type="submission" date="2015-09" db="EMBL/GenBank/DDBJ databases">
        <title>Host preference determinants of Valsa canker pathogens revealed by comparative genomics.</title>
        <authorList>
            <person name="Yin Z."/>
            <person name="Huang L."/>
        </authorList>
    </citation>
    <scope>NUCLEOTIDE SEQUENCE [LARGE SCALE GENOMIC DNA]</scope>
    <source>
        <strain evidence="2 3">SXYLt</strain>
    </source>
</reference>
<comment type="caution">
    <text evidence="2">The sequence shown here is derived from an EMBL/GenBank/DDBJ whole genome shotgun (WGS) entry which is preliminary data.</text>
</comment>
<sequence length="123" mass="13351">MQFSNLIIAAAALISSGSQAAVIRRQDPHIVDFRTYGLPGCYEQNQGIYTYTLSQTNICYDFVDETVESIFVNDISDGYSLLAYTDSACSENQITVPVGIANCYDQADGLGSYKIVPINGTSV</sequence>
<dbReference type="InParanoid" id="A0A423XJ33"/>
<proteinExistence type="predicted"/>
<protein>
    <recommendedName>
        <fullName evidence="4">AA1-like domain-containing protein</fullName>
    </recommendedName>
</protein>
<evidence type="ECO:0000313" key="3">
    <source>
        <dbReference type="Proteomes" id="UP000285146"/>
    </source>
</evidence>
<evidence type="ECO:0000313" key="2">
    <source>
        <dbReference type="EMBL" id="ROW16152.1"/>
    </source>
</evidence>
<dbReference type="EMBL" id="LKEB01000006">
    <property type="protein sequence ID" value="ROW16152.1"/>
    <property type="molecule type" value="Genomic_DNA"/>
</dbReference>
<keyword evidence="3" id="KW-1185">Reference proteome</keyword>
<keyword evidence="1" id="KW-0732">Signal</keyword>
<feature type="signal peptide" evidence="1">
    <location>
        <begin position="1"/>
        <end position="20"/>
    </location>
</feature>
<dbReference type="OrthoDB" id="4691160at2759"/>
<name>A0A423XJ33_9PEZI</name>
<dbReference type="AlphaFoldDB" id="A0A423XJ33"/>
<gene>
    <name evidence="2" type="ORF">VPNG_01806</name>
</gene>
<dbReference type="Proteomes" id="UP000285146">
    <property type="component" value="Unassembled WGS sequence"/>
</dbReference>
<organism evidence="2 3">
    <name type="scientific">Cytospora leucostoma</name>
    <dbReference type="NCBI Taxonomy" id="1230097"/>
    <lineage>
        <taxon>Eukaryota</taxon>
        <taxon>Fungi</taxon>
        <taxon>Dikarya</taxon>
        <taxon>Ascomycota</taxon>
        <taxon>Pezizomycotina</taxon>
        <taxon>Sordariomycetes</taxon>
        <taxon>Sordariomycetidae</taxon>
        <taxon>Diaporthales</taxon>
        <taxon>Cytosporaceae</taxon>
        <taxon>Cytospora</taxon>
    </lineage>
</organism>
<evidence type="ECO:0008006" key="4">
    <source>
        <dbReference type="Google" id="ProtNLM"/>
    </source>
</evidence>
<accession>A0A423XJ33</accession>